<feature type="transmembrane region" description="Helical" evidence="10">
    <location>
        <begin position="76"/>
        <end position="100"/>
    </location>
</feature>
<evidence type="ECO:0000256" key="4">
    <source>
        <dbReference type="ARBA" id="ARBA00022448"/>
    </source>
</evidence>
<feature type="transmembrane region" description="Helical" evidence="10">
    <location>
        <begin position="20"/>
        <end position="38"/>
    </location>
</feature>
<dbReference type="OMA" id="FSLAMAH"/>
<evidence type="ECO:0000256" key="5">
    <source>
        <dbReference type="ARBA" id="ARBA00022475"/>
    </source>
</evidence>
<dbReference type="Gene3D" id="1.50.10.150">
    <property type="entry name" value="Voltage-dependent anion channel"/>
    <property type="match status" value="1"/>
</dbReference>
<name>J3M5E2_ORYBR</name>
<keyword evidence="7 10" id="KW-1133">Transmembrane helix</keyword>
<feature type="transmembrane region" description="Helical" evidence="10">
    <location>
        <begin position="45"/>
        <end position="64"/>
    </location>
</feature>
<dbReference type="HOGENOM" id="CLU_1828291_0_0_1"/>
<accession>J3M5E2</accession>
<evidence type="ECO:0000256" key="7">
    <source>
        <dbReference type="ARBA" id="ARBA00022989"/>
    </source>
</evidence>
<comment type="subcellular location">
    <subcellularLocation>
        <location evidence="2">Cell membrane</location>
    </subcellularLocation>
    <subcellularLocation>
        <location evidence="1">Endomembrane system</location>
        <topology evidence="1">Multi-pass membrane protein</topology>
    </subcellularLocation>
</comment>
<dbReference type="GO" id="GO:0006873">
    <property type="term" value="P:intracellular monoatomic ion homeostasis"/>
    <property type="evidence" value="ECO:0007669"/>
    <property type="project" value="InterPro"/>
</dbReference>
<sequence>MASLAWGAISSSFDTACKMLFFLSLFLFASLVSRPALFRRAMRRFSVAWWAFPFPVTVLAAAAAEYARAVDGGRAAVALVLVLSALSVAVTVGVMVCTAIRTTDLLADDGGGGGDQVVSAPPAVVPLETRTASGSPVFSCV</sequence>
<protein>
    <submittedName>
        <fullName evidence="11">Uncharacterized protein</fullName>
    </submittedName>
</protein>
<dbReference type="PANTHER" id="PTHR31269">
    <property type="entry name" value="S-TYPE ANION CHANNEL SLAH3"/>
    <property type="match status" value="1"/>
</dbReference>
<dbReference type="InterPro" id="IPR030183">
    <property type="entry name" value="SLAC/SLAH"/>
</dbReference>
<evidence type="ECO:0000256" key="1">
    <source>
        <dbReference type="ARBA" id="ARBA00004127"/>
    </source>
</evidence>
<organism evidence="11">
    <name type="scientific">Oryza brachyantha</name>
    <name type="common">malo sina</name>
    <dbReference type="NCBI Taxonomy" id="4533"/>
    <lineage>
        <taxon>Eukaryota</taxon>
        <taxon>Viridiplantae</taxon>
        <taxon>Streptophyta</taxon>
        <taxon>Embryophyta</taxon>
        <taxon>Tracheophyta</taxon>
        <taxon>Spermatophyta</taxon>
        <taxon>Magnoliopsida</taxon>
        <taxon>Liliopsida</taxon>
        <taxon>Poales</taxon>
        <taxon>Poaceae</taxon>
        <taxon>BOP clade</taxon>
        <taxon>Oryzoideae</taxon>
        <taxon>Oryzeae</taxon>
        <taxon>Oryzinae</taxon>
        <taxon>Oryza</taxon>
    </lineage>
</organism>
<evidence type="ECO:0000256" key="2">
    <source>
        <dbReference type="ARBA" id="ARBA00004236"/>
    </source>
</evidence>
<evidence type="ECO:0000256" key="9">
    <source>
        <dbReference type="ARBA" id="ARBA00023136"/>
    </source>
</evidence>
<evidence type="ECO:0000256" key="3">
    <source>
        <dbReference type="ARBA" id="ARBA00007808"/>
    </source>
</evidence>
<dbReference type="PANTHER" id="PTHR31269:SF22">
    <property type="entry name" value="OS01G0247700 PROTEIN"/>
    <property type="match status" value="1"/>
</dbReference>
<dbReference type="EnsemblPlants" id="OB05G18160.1">
    <property type="protein sequence ID" value="OB05G18160.1"/>
    <property type="gene ID" value="OB05G18160"/>
</dbReference>
<evidence type="ECO:0000256" key="8">
    <source>
        <dbReference type="ARBA" id="ARBA00023065"/>
    </source>
</evidence>
<keyword evidence="4" id="KW-0813">Transport</keyword>
<dbReference type="Gramene" id="OB05G18160.1">
    <property type="protein sequence ID" value="OB05G18160.1"/>
    <property type="gene ID" value="OB05G18160"/>
</dbReference>
<dbReference type="GO" id="GO:0012505">
    <property type="term" value="C:endomembrane system"/>
    <property type="evidence" value="ECO:0007669"/>
    <property type="project" value="UniProtKB-SubCell"/>
</dbReference>
<dbReference type="GO" id="GO:0005886">
    <property type="term" value="C:plasma membrane"/>
    <property type="evidence" value="ECO:0007669"/>
    <property type="project" value="UniProtKB-SubCell"/>
</dbReference>
<evidence type="ECO:0000313" key="12">
    <source>
        <dbReference type="Proteomes" id="UP000006038"/>
    </source>
</evidence>
<keyword evidence="12" id="KW-1185">Reference proteome</keyword>
<keyword evidence="8" id="KW-0406">Ion transport</keyword>
<keyword evidence="5" id="KW-1003">Cell membrane</keyword>
<dbReference type="eggNOG" id="ENOG502QSGW">
    <property type="taxonomic scope" value="Eukaryota"/>
</dbReference>
<keyword evidence="9 10" id="KW-0472">Membrane</keyword>
<evidence type="ECO:0000313" key="11">
    <source>
        <dbReference type="EnsemblPlants" id="OB05G18160.1"/>
    </source>
</evidence>
<reference evidence="11" key="2">
    <citation type="submission" date="2013-04" db="UniProtKB">
        <authorList>
            <consortium name="EnsemblPlants"/>
        </authorList>
    </citation>
    <scope>IDENTIFICATION</scope>
</reference>
<keyword evidence="6 10" id="KW-0812">Transmembrane</keyword>
<dbReference type="Pfam" id="PF03595">
    <property type="entry name" value="SLAC1"/>
    <property type="match status" value="1"/>
</dbReference>
<dbReference type="InterPro" id="IPR004695">
    <property type="entry name" value="SLAC1/Mae1/Ssu1/TehA"/>
</dbReference>
<evidence type="ECO:0000256" key="6">
    <source>
        <dbReference type="ARBA" id="ARBA00022692"/>
    </source>
</evidence>
<evidence type="ECO:0000256" key="10">
    <source>
        <dbReference type="SAM" id="Phobius"/>
    </source>
</evidence>
<reference evidence="11" key="1">
    <citation type="journal article" date="2013" name="Nat. Commun.">
        <title>Whole-genome sequencing of Oryza brachyantha reveals mechanisms underlying Oryza genome evolution.</title>
        <authorList>
            <person name="Chen J."/>
            <person name="Huang Q."/>
            <person name="Gao D."/>
            <person name="Wang J."/>
            <person name="Lang Y."/>
            <person name="Liu T."/>
            <person name="Li B."/>
            <person name="Bai Z."/>
            <person name="Luis Goicoechea J."/>
            <person name="Liang C."/>
            <person name="Chen C."/>
            <person name="Zhang W."/>
            <person name="Sun S."/>
            <person name="Liao Y."/>
            <person name="Zhang X."/>
            <person name="Yang L."/>
            <person name="Song C."/>
            <person name="Wang M."/>
            <person name="Shi J."/>
            <person name="Liu G."/>
            <person name="Liu J."/>
            <person name="Zhou H."/>
            <person name="Zhou W."/>
            <person name="Yu Q."/>
            <person name="An N."/>
            <person name="Chen Y."/>
            <person name="Cai Q."/>
            <person name="Wang B."/>
            <person name="Liu B."/>
            <person name="Min J."/>
            <person name="Huang Y."/>
            <person name="Wu H."/>
            <person name="Li Z."/>
            <person name="Zhang Y."/>
            <person name="Yin Y."/>
            <person name="Song W."/>
            <person name="Jiang J."/>
            <person name="Jackson S.A."/>
            <person name="Wing R.A."/>
            <person name="Wang J."/>
            <person name="Chen M."/>
        </authorList>
    </citation>
    <scope>NUCLEOTIDE SEQUENCE [LARGE SCALE GENOMIC DNA]</scope>
    <source>
        <strain evidence="11">cv. IRGC 101232</strain>
    </source>
</reference>
<dbReference type="InterPro" id="IPR038665">
    <property type="entry name" value="Voltage-dep_anion_channel_sf"/>
</dbReference>
<comment type="similarity">
    <text evidence="3">Belongs to the SLAC1 S-type anion channel family.</text>
</comment>
<dbReference type="Proteomes" id="UP000006038">
    <property type="component" value="Chromosome 5"/>
</dbReference>
<proteinExistence type="inferred from homology"/>
<dbReference type="AlphaFoldDB" id="J3M5E2"/>
<dbReference type="GO" id="GO:0008308">
    <property type="term" value="F:voltage-gated monoatomic anion channel activity"/>
    <property type="evidence" value="ECO:0007669"/>
    <property type="project" value="InterPro"/>
</dbReference>